<dbReference type="Proteomes" id="UP000326789">
    <property type="component" value="Unassembled WGS sequence"/>
</dbReference>
<proteinExistence type="predicted"/>
<dbReference type="Proteomes" id="UP000326687">
    <property type="component" value="Unassembled WGS sequence"/>
</dbReference>
<evidence type="ECO:0000313" key="3">
    <source>
        <dbReference type="EMBL" id="KDN26472.1"/>
    </source>
</evidence>
<evidence type="ECO:0000313" key="1">
    <source>
        <dbReference type="EMBL" id="KAB0287978.1"/>
    </source>
</evidence>
<reference evidence="3 4" key="1">
    <citation type="submission" date="2014-02" db="EMBL/GenBank/DDBJ databases">
        <title>Vibrio fortis Dalian14 Genome Sequencing.</title>
        <authorList>
            <person name="Wang Y."/>
            <person name="Song L."/>
            <person name="Liu G."/>
            <person name="Ding J."/>
        </authorList>
    </citation>
    <scope>NUCLEOTIDE SEQUENCE [LARGE SCALE GENOMIC DNA]</scope>
    <source>
        <strain evidence="3 4">Dalian14</strain>
    </source>
</reference>
<evidence type="ECO:0000313" key="6">
    <source>
        <dbReference type="Proteomes" id="UP000326789"/>
    </source>
</evidence>
<name>A0A066UKQ9_9VIBR</name>
<sequence length="80" mass="9127">MPDLYCKTCKKTTHHKSIMKRCEIAPETLSGRMLLLTSKLFSGTQYYDMEVQHFCRTCNSRAEELPKKESESVAPQVGLA</sequence>
<comment type="caution">
    <text evidence="3">The sequence shown here is derived from an EMBL/GenBank/DDBJ whole genome shotgun (WGS) entry which is preliminary data.</text>
</comment>
<keyword evidence="4" id="KW-1185">Reference proteome</keyword>
<organism evidence="3 4">
    <name type="scientific">Vibrio fortis</name>
    <dbReference type="NCBI Taxonomy" id="212667"/>
    <lineage>
        <taxon>Bacteria</taxon>
        <taxon>Pseudomonadati</taxon>
        <taxon>Pseudomonadota</taxon>
        <taxon>Gammaproteobacteria</taxon>
        <taxon>Vibrionales</taxon>
        <taxon>Vibrionaceae</taxon>
        <taxon>Vibrio</taxon>
    </lineage>
</organism>
<accession>A0A066UKQ9</accession>
<evidence type="ECO:0000313" key="4">
    <source>
        <dbReference type="Proteomes" id="UP000027219"/>
    </source>
</evidence>
<dbReference type="AlphaFoldDB" id="A0A066UKQ9"/>
<dbReference type="EMBL" id="VXDD01000003">
    <property type="protein sequence ID" value="KAB0301314.1"/>
    <property type="molecule type" value="Genomic_DNA"/>
</dbReference>
<gene>
    <name evidence="1" type="ORF">F2P58_10900</name>
    <name evidence="2" type="ORF">F2Z80_19790</name>
    <name evidence="3" type="ORF">VFDL14_11325</name>
</gene>
<dbReference type="EMBL" id="JFFR01000033">
    <property type="protein sequence ID" value="KDN26472.1"/>
    <property type="molecule type" value="Genomic_DNA"/>
</dbReference>
<reference evidence="2 5" key="2">
    <citation type="submission" date="2019-09" db="EMBL/GenBank/DDBJ databases">
        <title>Vibrio Fortis S7-72.</title>
        <authorList>
            <person name="Das S.K."/>
        </authorList>
    </citation>
    <scope>NUCLEOTIDE SEQUENCE [LARGE SCALE GENOMIC DNA]</scope>
    <source>
        <strain evidence="2 5">S7-72</strain>
    </source>
</reference>
<reference evidence="1 6" key="3">
    <citation type="submission" date="2019-09" db="EMBL/GenBank/DDBJ databases">
        <title>Whole genome sequence of Vibrio fortis.</title>
        <authorList>
            <person name="Das S.K."/>
        </authorList>
    </citation>
    <scope>NUCLEOTIDE SEQUENCE [LARGE SCALE GENOMIC DNA]</scope>
    <source>
        <strain evidence="1 6">AN60</strain>
    </source>
</reference>
<dbReference type="Proteomes" id="UP000027219">
    <property type="component" value="Unassembled WGS sequence"/>
</dbReference>
<dbReference type="OrthoDB" id="5880609at2"/>
<dbReference type="EMBL" id="VWSE01000006">
    <property type="protein sequence ID" value="KAB0287978.1"/>
    <property type="molecule type" value="Genomic_DNA"/>
</dbReference>
<protein>
    <submittedName>
        <fullName evidence="3">Uncharacterized protein</fullName>
    </submittedName>
</protein>
<evidence type="ECO:0000313" key="2">
    <source>
        <dbReference type="EMBL" id="KAB0301314.1"/>
    </source>
</evidence>
<evidence type="ECO:0000313" key="5">
    <source>
        <dbReference type="Proteomes" id="UP000326687"/>
    </source>
</evidence>
<dbReference type="RefSeq" id="WP_032553764.1">
    <property type="nucleotide sequence ID" value="NZ_BTGL01000002.1"/>
</dbReference>